<dbReference type="InterPro" id="IPR038765">
    <property type="entry name" value="Papain-like_cys_pep_sf"/>
</dbReference>
<sequence length="99" mass="11238">MSDDGKHKRWFPLESNPEVMNSYVEKMGFPTSQFSFCDVLSTEEWALAMVPTPVVGVIMLFPIKPHADKQEAVRIEKDGQTVSPNVYYMRQTVVLSSVI</sequence>
<keyword evidence="5 8" id="KW-0378">Hydrolase</keyword>
<comment type="catalytic activity">
    <reaction evidence="1 8">
        <text>Thiol-dependent hydrolysis of ester, thioester, amide, peptide and isopeptide bonds formed by the C-terminal Gly of ubiquitin (a 76-residue protein attached to proteins as an intracellular targeting signal).</text>
        <dbReference type="EC" id="3.4.19.12"/>
    </reaction>
</comment>
<reference evidence="11" key="1">
    <citation type="journal article" date="2009" name="Nature">
        <title>Genome sequence and analysis of the Irish potato famine pathogen Phytophthora infestans.</title>
        <authorList>
            <consortium name="The Broad Institute Genome Sequencing Platform"/>
            <person name="Haas B.J."/>
            <person name="Kamoun S."/>
            <person name="Zody M.C."/>
            <person name="Jiang R.H."/>
            <person name="Handsaker R.E."/>
            <person name="Cano L.M."/>
            <person name="Grabherr M."/>
            <person name="Kodira C.D."/>
            <person name="Raffaele S."/>
            <person name="Torto-Alalibo T."/>
            <person name="Bozkurt T.O."/>
            <person name="Ah-Fong A.M."/>
            <person name="Alvarado L."/>
            <person name="Anderson V.L."/>
            <person name="Armstrong M.R."/>
            <person name="Avrova A."/>
            <person name="Baxter L."/>
            <person name="Beynon J."/>
            <person name="Boevink P.C."/>
            <person name="Bollmann S.R."/>
            <person name="Bos J.I."/>
            <person name="Bulone V."/>
            <person name="Cai G."/>
            <person name="Cakir C."/>
            <person name="Carrington J.C."/>
            <person name="Chawner M."/>
            <person name="Conti L."/>
            <person name="Costanzo S."/>
            <person name="Ewan R."/>
            <person name="Fahlgren N."/>
            <person name="Fischbach M.A."/>
            <person name="Fugelstad J."/>
            <person name="Gilroy E.M."/>
            <person name="Gnerre S."/>
            <person name="Green P.J."/>
            <person name="Grenville-Briggs L.J."/>
            <person name="Griffith J."/>
            <person name="Grunwald N.J."/>
            <person name="Horn K."/>
            <person name="Horner N.R."/>
            <person name="Hu C.H."/>
            <person name="Huitema E."/>
            <person name="Jeong D.H."/>
            <person name="Jones A.M."/>
            <person name="Jones J.D."/>
            <person name="Jones R.W."/>
            <person name="Karlsson E.K."/>
            <person name="Kunjeti S.G."/>
            <person name="Lamour K."/>
            <person name="Liu Z."/>
            <person name="Ma L."/>
            <person name="Maclean D."/>
            <person name="Chibucos M.C."/>
            <person name="McDonald H."/>
            <person name="McWalters J."/>
            <person name="Meijer H.J."/>
            <person name="Morgan W."/>
            <person name="Morris P.F."/>
            <person name="Munro C.A."/>
            <person name="O'Neill K."/>
            <person name="Ospina-Giraldo M."/>
            <person name="Pinzon A."/>
            <person name="Pritchard L."/>
            <person name="Ramsahoye B."/>
            <person name="Ren Q."/>
            <person name="Restrepo S."/>
            <person name="Roy S."/>
            <person name="Sadanandom A."/>
            <person name="Savidor A."/>
            <person name="Schornack S."/>
            <person name="Schwartz D.C."/>
            <person name="Schumann U.D."/>
            <person name="Schwessinger B."/>
            <person name="Seyer L."/>
            <person name="Sharpe T."/>
            <person name="Silvar C."/>
            <person name="Song J."/>
            <person name="Studholme D.J."/>
            <person name="Sykes S."/>
            <person name="Thines M."/>
            <person name="van de Vondervoort P.J."/>
            <person name="Phuntumart V."/>
            <person name="Wawra S."/>
            <person name="Weide R."/>
            <person name="Win J."/>
            <person name="Young C."/>
            <person name="Zhou S."/>
            <person name="Fry W."/>
            <person name="Meyers B.C."/>
            <person name="van West P."/>
            <person name="Ristaino J."/>
            <person name="Govers F."/>
            <person name="Birch P.R."/>
            <person name="Whisson S.C."/>
            <person name="Judelson H.S."/>
            <person name="Nusbaum C."/>
        </authorList>
    </citation>
    <scope>NUCLEOTIDE SEQUENCE [LARGE SCALE GENOMIC DNA]</scope>
    <source>
        <strain evidence="11">T30-4</strain>
    </source>
</reference>
<dbReference type="RefSeq" id="XP_002902062.1">
    <property type="nucleotide sequence ID" value="XM_002902016.1"/>
</dbReference>
<dbReference type="EC" id="3.4.19.12" evidence="8"/>
<protein>
    <recommendedName>
        <fullName evidence="8">Ubiquitin carboxyl-terminal hydrolase</fullName>
        <ecNumber evidence="8">3.4.19.12</ecNumber>
    </recommendedName>
</protein>
<dbReference type="PROSITE" id="PS52048">
    <property type="entry name" value="UCH_DOMAIN"/>
    <property type="match status" value="1"/>
</dbReference>
<dbReference type="InterPro" id="IPR001578">
    <property type="entry name" value="Peptidase_C12_UCH"/>
</dbReference>
<dbReference type="GO" id="GO:0016579">
    <property type="term" value="P:protein deubiquitination"/>
    <property type="evidence" value="ECO:0007669"/>
    <property type="project" value="TreeGrafter"/>
</dbReference>
<dbReference type="GO" id="GO:0006511">
    <property type="term" value="P:ubiquitin-dependent protein catabolic process"/>
    <property type="evidence" value="ECO:0007669"/>
    <property type="project" value="UniProtKB-UniRule"/>
</dbReference>
<keyword evidence="6 8" id="KW-0788">Thiol protease</keyword>
<dbReference type="VEuPathDB" id="FungiDB:PITG_11304"/>
<dbReference type="SUPFAM" id="SSF54001">
    <property type="entry name" value="Cysteine proteinases"/>
    <property type="match status" value="1"/>
</dbReference>
<dbReference type="InterPro" id="IPR036959">
    <property type="entry name" value="Peptidase_C12_UCH_sf"/>
</dbReference>
<dbReference type="KEGG" id="pif:PITG_11304"/>
<evidence type="ECO:0000256" key="1">
    <source>
        <dbReference type="ARBA" id="ARBA00000707"/>
    </source>
</evidence>
<evidence type="ECO:0000259" key="9">
    <source>
        <dbReference type="PROSITE" id="PS52048"/>
    </source>
</evidence>
<dbReference type="OrthoDB" id="427186at2759"/>
<dbReference type="GeneID" id="9473872"/>
<proteinExistence type="inferred from homology"/>
<dbReference type="MEROPS" id="C12.A11"/>
<dbReference type="HOGENOM" id="CLU_054406_4_1_1"/>
<dbReference type="GO" id="GO:0005737">
    <property type="term" value="C:cytoplasm"/>
    <property type="evidence" value="ECO:0007669"/>
    <property type="project" value="TreeGrafter"/>
</dbReference>
<dbReference type="AlphaFoldDB" id="D0NGQ1"/>
<comment type="caution">
    <text evidence="7">Lacks conserved residue(s) required for the propagation of feature annotation.</text>
</comment>
<dbReference type="GO" id="GO:0004843">
    <property type="term" value="F:cysteine-type deubiquitinase activity"/>
    <property type="evidence" value="ECO:0007669"/>
    <property type="project" value="UniProtKB-EC"/>
</dbReference>
<dbReference type="Proteomes" id="UP000006643">
    <property type="component" value="Unassembled WGS sequence"/>
</dbReference>
<dbReference type="OMA" id="PHADKQE"/>
<dbReference type="EMBL" id="DS028136">
    <property type="protein sequence ID" value="EEY57452.1"/>
    <property type="molecule type" value="Genomic_DNA"/>
</dbReference>
<comment type="similarity">
    <text evidence="2 7 8">Belongs to the peptidase C12 family.</text>
</comment>
<name>D0NGQ1_PHYIT</name>
<dbReference type="InParanoid" id="D0NGQ1"/>
<keyword evidence="4 8" id="KW-0833">Ubl conjugation pathway</keyword>
<accession>D0NGQ1</accession>
<dbReference type="Pfam" id="PF01088">
    <property type="entry name" value="Peptidase_C12"/>
    <property type="match status" value="1"/>
</dbReference>
<evidence type="ECO:0000256" key="8">
    <source>
        <dbReference type="RuleBase" id="RU361215"/>
    </source>
</evidence>
<evidence type="ECO:0000313" key="11">
    <source>
        <dbReference type="Proteomes" id="UP000006643"/>
    </source>
</evidence>
<dbReference type="STRING" id="403677.D0NGQ1"/>
<feature type="domain" description="UCH catalytic" evidence="9">
    <location>
        <begin position="9"/>
        <end position="99"/>
    </location>
</feature>
<organism evidence="10 11">
    <name type="scientific">Phytophthora infestans (strain T30-4)</name>
    <name type="common">Potato late blight agent</name>
    <dbReference type="NCBI Taxonomy" id="403677"/>
    <lineage>
        <taxon>Eukaryota</taxon>
        <taxon>Sar</taxon>
        <taxon>Stramenopiles</taxon>
        <taxon>Oomycota</taxon>
        <taxon>Peronosporomycetes</taxon>
        <taxon>Peronosporales</taxon>
        <taxon>Peronosporaceae</taxon>
        <taxon>Phytophthora</taxon>
    </lineage>
</organism>
<evidence type="ECO:0000313" key="10">
    <source>
        <dbReference type="EMBL" id="EEY57452.1"/>
    </source>
</evidence>
<evidence type="ECO:0000256" key="7">
    <source>
        <dbReference type="PROSITE-ProRule" id="PRU01393"/>
    </source>
</evidence>
<keyword evidence="3 8" id="KW-0645">Protease</keyword>
<gene>
    <name evidence="10" type="ORF">PITG_11304</name>
</gene>
<dbReference type="PANTHER" id="PTHR10589">
    <property type="entry name" value="UBIQUITIN CARBOXYL-TERMINAL HYDROLASE"/>
    <property type="match status" value="1"/>
</dbReference>
<dbReference type="eggNOG" id="KOG1415">
    <property type="taxonomic scope" value="Eukaryota"/>
</dbReference>
<evidence type="ECO:0000256" key="2">
    <source>
        <dbReference type="ARBA" id="ARBA00009326"/>
    </source>
</evidence>
<evidence type="ECO:0000256" key="4">
    <source>
        <dbReference type="ARBA" id="ARBA00022786"/>
    </source>
</evidence>
<dbReference type="Gene3D" id="3.40.532.10">
    <property type="entry name" value="Peptidase C12, ubiquitin carboxyl-terminal hydrolase"/>
    <property type="match status" value="1"/>
</dbReference>
<evidence type="ECO:0000256" key="3">
    <source>
        <dbReference type="ARBA" id="ARBA00022670"/>
    </source>
</evidence>
<dbReference type="PANTHER" id="PTHR10589:SF17">
    <property type="entry name" value="UBIQUITIN CARBOXYL-TERMINAL HYDROLASE"/>
    <property type="match status" value="1"/>
</dbReference>
<evidence type="ECO:0000256" key="5">
    <source>
        <dbReference type="ARBA" id="ARBA00022801"/>
    </source>
</evidence>
<evidence type="ECO:0000256" key="6">
    <source>
        <dbReference type="ARBA" id="ARBA00022807"/>
    </source>
</evidence>
<keyword evidence="11" id="KW-1185">Reference proteome</keyword>
<dbReference type="PRINTS" id="PR00707">
    <property type="entry name" value="UBCTHYDRLASE"/>
</dbReference>